<feature type="region of interest" description="Disordered" evidence="1">
    <location>
        <begin position="53"/>
        <end position="76"/>
    </location>
</feature>
<evidence type="ECO:0000313" key="3">
    <source>
        <dbReference type="EMBL" id="MCM2578389.1"/>
    </source>
</evidence>
<dbReference type="InterPro" id="IPR036390">
    <property type="entry name" value="WH_DNA-bd_sf"/>
</dbReference>
<dbReference type="InterPro" id="IPR005471">
    <property type="entry name" value="Tscrpt_reg_IclR_N"/>
</dbReference>
<reference evidence="3" key="1">
    <citation type="journal article" date="2023" name="Int. J. Syst. Evol. Microbiol.">
        <title>Streptomyces meridianus sp. nov. isolated from brackish water of the Tagus estuary in Alcochete, Portugal.</title>
        <authorList>
            <person name="Santos J.D.N."/>
            <person name="Klimek D."/>
            <person name="Calusinska M."/>
            <person name="Lobo Da Cunha A."/>
            <person name="Catita J."/>
            <person name="Goncalves H."/>
            <person name="Gonzalez I."/>
            <person name="Reyes F."/>
            <person name="Lage O.M."/>
        </authorList>
    </citation>
    <scope>NUCLEOTIDE SEQUENCE</scope>
    <source>
        <strain evidence="3">MTZ3.1</strain>
    </source>
</reference>
<dbReference type="Proteomes" id="UP001167160">
    <property type="component" value="Unassembled WGS sequence"/>
</dbReference>
<sequence>MGTSRERSRRREVLDLVQGAGAPVGVAEVAEHLGVHANTARSHLDALLAEGSVERTLERPSGPGRPRTVYTPRPGMDRDGPRSYLLLAQVLLGHLASGGEDAGEAAARAGRAWGRHLMDSPPPFRHLTDGAAIARLTALLDDLGFAPQSVGDDAERPDAIRLRHCPFLELAEDYGPLVCQVHLGLMQGSLTELGTTITAARLEPFAEPDACLARLERADAA</sequence>
<comment type="caution">
    <text evidence="3">The sequence shown here is derived from an EMBL/GenBank/DDBJ whole genome shotgun (WGS) entry which is preliminary data.</text>
</comment>
<accession>A0ABT0X9E0</accession>
<protein>
    <submittedName>
        <fullName evidence="3">Helix-turn-helix domain-containing protein</fullName>
    </submittedName>
</protein>
<gene>
    <name evidence="3" type="ORF">M1E25_13645</name>
</gene>
<organism evidence="3 4">
    <name type="scientific">Streptomyces meridianus</name>
    <dbReference type="NCBI Taxonomy" id="2938945"/>
    <lineage>
        <taxon>Bacteria</taxon>
        <taxon>Bacillati</taxon>
        <taxon>Actinomycetota</taxon>
        <taxon>Actinomycetes</taxon>
        <taxon>Kitasatosporales</taxon>
        <taxon>Streptomycetaceae</taxon>
        <taxon>Streptomyces</taxon>
    </lineage>
</organism>
<dbReference type="Gene3D" id="1.10.10.10">
    <property type="entry name" value="Winged helix-like DNA-binding domain superfamily/Winged helix DNA-binding domain"/>
    <property type="match status" value="1"/>
</dbReference>
<proteinExistence type="predicted"/>
<evidence type="ECO:0000256" key="1">
    <source>
        <dbReference type="SAM" id="MobiDB-lite"/>
    </source>
</evidence>
<name>A0ABT0X9E0_9ACTN</name>
<feature type="domain" description="HTH iclR-type" evidence="2">
    <location>
        <begin position="12"/>
        <end position="55"/>
    </location>
</feature>
<evidence type="ECO:0000259" key="2">
    <source>
        <dbReference type="Pfam" id="PF09339"/>
    </source>
</evidence>
<evidence type="ECO:0000313" key="4">
    <source>
        <dbReference type="Proteomes" id="UP001167160"/>
    </source>
</evidence>
<dbReference type="RefSeq" id="WP_251414843.1">
    <property type="nucleotide sequence ID" value="NZ_JAMQGM010000028.1"/>
</dbReference>
<dbReference type="Pfam" id="PF09339">
    <property type="entry name" value="HTH_IclR"/>
    <property type="match status" value="1"/>
</dbReference>
<dbReference type="InterPro" id="IPR036388">
    <property type="entry name" value="WH-like_DNA-bd_sf"/>
</dbReference>
<dbReference type="EMBL" id="JAMQGM010000028">
    <property type="protein sequence ID" value="MCM2578389.1"/>
    <property type="molecule type" value="Genomic_DNA"/>
</dbReference>
<keyword evidence="4" id="KW-1185">Reference proteome</keyword>
<dbReference type="SUPFAM" id="SSF46785">
    <property type="entry name" value="Winged helix' DNA-binding domain"/>
    <property type="match status" value="1"/>
</dbReference>